<comment type="subcellular location">
    <subcellularLocation>
        <location evidence="1">Cell membrane</location>
        <topology evidence="1">Single-pass type II membrane protein</topology>
    </subcellularLocation>
</comment>
<dbReference type="SMART" id="SM00034">
    <property type="entry name" value="CLECT"/>
    <property type="match status" value="1"/>
</dbReference>
<dbReference type="SUPFAM" id="SSF56436">
    <property type="entry name" value="C-type lectin-like"/>
    <property type="match status" value="1"/>
</dbReference>
<keyword evidence="3" id="KW-0472">Membrane</keyword>
<accession>A0A3Q0HGY3</accession>
<dbReference type="GeneID" id="102372580"/>
<sequence length="202" mass="22649">MHLNQGCPTFLNVGLDHELFITQWADSSLKYIKEKWVPIAVSLTITILLIIIIALVARKSPPCPSCTAACPDNWPGYQGKCFLFSDTEESWNSSQSNCSSHGASLAVIDSLDDLIFMLRHKGTPYYWIGLWKETKHRWRWTNGTIFNGLFPIRGEGDCAYVNDDGVSSSRCSSKRNFICSQPDNCARGKPSTLMEDTAPYVM</sequence>
<dbReference type="CDD" id="cd03593">
    <property type="entry name" value="CLECT_NK_receptors_like"/>
    <property type="match status" value="1"/>
</dbReference>
<gene>
    <name evidence="6" type="primary">LOC102372580</name>
</gene>
<keyword evidence="2" id="KW-0430">Lectin</keyword>
<keyword evidence="3" id="KW-1133">Transmembrane helix</keyword>
<dbReference type="PROSITE" id="PS50041">
    <property type="entry name" value="C_TYPE_LECTIN_2"/>
    <property type="match status" value="1"/>
</dbReference>
<dbReference type="InterPro" id="IPR016186">
    <property type="entry name" value="C-type_lectin-like/link_sf"/>
</dbReference>
<name>A0A3Q0HGY3_ALLSI</name>
<dbReference type="RefSeq" id="XP_025069763.1">
    <property type="nucleotide sequence ID" value="XM_025213978.1"/>
</dbReference>
<evidence type="ECO:0000256" key="3">
    <source>
        <dbReference type="SAM" id="Phobius"/>
    </source>
</evidence>
<dbReference type="InterPro" id="IPR050828">
    <property type="entry name" value="C-type_lectin/matrix_domain"/>
</dbReference>
<keyword evidence="3" id="KW-0812">Transmembrane</keyword>
<dbReference type="InterPro" id="IPR016187">
    <property type="entry name" value="CTDL_fold"/>
</dbReference>
<evidence type="ECO:0000313" key="6">
    <source>
        <dbReference type="RefSeq" id="XP_025069763.1"/>
    </source>
</evidence>
<dbReference type="Proteomes" id="UP000189705">
    <property type="component" value="Unplaced"/>
</dbReference>
<dbReference type="AlphaFoldDB" id="A0A3Q0HGY3"/>
<dbReference type="GO" id="GO:0005886">
    <property type="term" value="C:plasma membrane"/>
    <property type="evidence" value="ECO:0007669"/>
    <property type="project" value="UniProtKB-SubCell"/>
</dbReference>
<evidence type="ECO:0000259" key="4">
    <source>
        <dbReference type="PROSITE" id="PS50041"/>
    </source>
</evidence>
<dbReference type="PANTHER" id="PTHR45710">
    <property type="entry name" value="C-TYPE LECTIN DOMAIN-CONTAINING PROTEIN 180"/>
    <property type="match status" value="1"/>
</dbReference>
<dbReference type="Pfam" id="PF00059">
    <property type="entry name" value="Lectin_C"/>
    <property type="match status" value="1"/>
</dbReference>
<dbReference type="InterPro" id="IPR033992">
    <property type="entry name" value="NKR-like_CTLD"/>
</dbReference>
<keyword evidence="5" id="KW-1185">Reference proteome</keyword>
<protein>
    <submittedName>
        <fullName evidence="6">C-type lectin domain family 2 member D-like isoform X2</fullName>
    </submittedName>
</protein>
<dbReference type="InterPro" id="IPR001304">
    <property type="entry name" value="C-type_lectin-like"/>
</dbReference>
<feature type="domain" description="C-type lectin" evidence="4">
    <location>
        <begin position="77"/>
        <end position="180"/>
    </location>
</feature>
<dbReference type="PANTHER" id="PTHR45710:SF35">
    <property type="entry name" value="C-TYPE LECTIN DOMAIN FAMILY 2 MEMBER D"/>
    <property type="match status" value="1"/>
</dbReference>
<evidence type="ECO:0000313" key="5">
    <source>
        <dbReference type="Proteomes" id="UP000189705"/>
    </source>
</evidence>
<reference evidence="6" key="1">
    <citation type="submission" date="2025-08" db="UniProtKB">
        <authorList>
            <consortium name="RefSeq"/>
        </authorList>
    </citation>
    <scope>IDENTIFICATION</scope>
</reference>
<dbReference type="GO" id="GO:0030246">
    <property type="term" value="F:carbohydrate binding"/>
    <property type="evidence" value="ECO:0007669"/>
    <property type="project" value="UniProtKB-KW"/>
</dbReference>
<feature type="transmembrane region" description="Helical" evidence="3">
    <location>
        <begin position="36"/>
        <end position="57"/>
    </location>
</feature>
<organism evidence="5 6">
    <name type="scientific">Alligator sinensis</name>
    <name type="common">Chinese alligator</name>
    <dbReference type="NCBI Taxonomy" id="38654"/>
    <lineage>
        <taxon>Eukaryota</taxon>
        <taxon>Metazoa</taxon>
        <taxon>Chordata</taxon>
        <taxon>Craniata</taxon>
        <taxon>Vertebrata</taxon>
        <taxon>Euteleostomi</taxon>
        <taxon>Archelosauria</taxon>
        <taxon>Archosauria</taxon>
        <taxon>Crocodylia</taxon>
        <taxon>Alligatoridae</taxon>
        <taxon>Alligatorinae</taxon>
        <taxon>Alligator</taxon>
    </lineage>
</organism>
<evidence type="ECO:0000256" key="1">
    <source>
        <dbReference type="ARBA" id="ARBA00004401"/>
    </source>
</evidence>
<proteinExistence type="predicted"/>
<evidence type="ECO:0000256" key="2">
    <source>
        <dbReference type="ARBA" id="ARBA00022734"/>
    </source>
</evidence>
<dbReference type="Gene3D" id="3.10.100.10">
    <property type="entry name" value="Mannose-Binding Protein A, subunit A"/>
    <property type="match status" value="1"/>
</dbReference>